<evidence type="ECO:0000256" key="7">
    <source>
        <dbReference type="ARBA" id="ARBA00023326"/>
    </source>
</evidence>
<evidence type="ECO:0000256" key="5">
    <source>
        <dbReference type="ARBA" id="ARBA00023277"/>
    </source>
</evidence>
<proteinExistence type="inferred from homology"/>
<evidence type="ECO:0000256" key="4">
    <source>
        <dbReference type="ARBA" id="ARBA00023001"/>
    </source>
</evidence>
<dbReference type="InterPro" id="IPR005102">
    <property type="entry name" value="Carbo-bd_X2"/>
</dbReference>
<keyword evidence="3 8" id="KW-0378">Hydrolase</keyword>
<dbReference type="Pfam" id="PF18448">
    <property type="entry name" value="CBM46"/>
    <property type="match status" value="1"/>
</dbReference>
<dbReference type="Proteomes" id="UP001597318">
    <property type="component" value="Unassembled WGS sequence"/>
</dbReference>
<dbReference type="PANTHER" id="PTHR31297:SF41">
    <property type="entry name" value="ENDOGLUCANASE, PUTATIVE (AFU_ORTHOLOGUE AFUA_5G01830)-RELATED"/>
    <property type="match status" value="1"/>
</dbReference>
<feature type="domain" description="Endoglucanase B carbohydrate binding" evidence="12">
    <location>
        <begin position="464"/>
        <end position="572"/>
    </location>
</feature>
<comment type="caution">
    <text evidence="13">The sequence shown here is derived from an EMBL/GenBank/DDBJ whole genome shotgun (WGS) entry which is preliminary data.</text>
</comment>
<dbReference type="InterPro" id="IPR017853">
    <property type="entry name" value="GH"/>
</dbReference>
<evidence type="ECO:0000313" key="14">
    <source>
        <dbReference type="Proteomes" id="UP001597318"/>
    </source>
</evidence>
<evidence type="ECO:0000259" key="10">
    <source>
        <dbReference type="Pfam" id="PF00150"/>
    </source>
</evidence>
<dbReference type="InterPro" id="IPR050386">
    <property type="entry name" value="Glycosyl_hydrolase_5"/>
</dbReference>
<evidence type="ECO:0000313" key="13">
    <source>
        <dbReference type="EMBL" id="MFD2214792.1"/>
    </source>
</evidence>
<evidence type="ECO:0000256" key="2">
    <source>
        <dbReference type="ARBA" id="ARBA00022729"/>
    </source>
</evidence>
<dbReference type="SUPFAM" id="SSF81296">
    <property type="entry name" value="E set domains"/>
    <property type="match status" value="1"/>
</dbReference>
<organism evidence="13 14">
    <name type="scientific">Metabacillus endolithicus</name>
    <dbReference type="NCBI Taxonomy" id="1535204"/>
    <lineage>
        <taxon>Bacteria</taxon>
        <taxon>Bacillati</taxon>
        <taxon>Bacillota</taxon>
        <taxon>Bacilli</taxon>
        <taxon>Bacillales</taxon>
        <taxon>Bacillaceae</taxon>
        <taxon>Metabacillus</taxon>
    </lineage>
</organism>
<evidence type="ECO:0000256" key="6">
    <source>
        <dbReference type="ARBA" id="ARBA00023295"/>
    </source>
</evidence>
<evidence type="ECO:0000259" key="11">
    <source>
        <dbReference type="Pfam" id="PF03442"/>
    </source>
</evidence>
<dbReference type="InterPro" id="IPR001547">
    <property type="entry name" value="Glyco_hydro_5"/>
</dbReference>
<dbReference type="Gene3D" id="3.20.20.80">
    <property type="entry name" value="Glycosidases"/>
    <property type="match status" value="1"/>
</dbReference>
<dbReference type="Pfam" id="PF00150">
    <property type="entry name" value="Cellulase"/>
    <property type="match status" value="1"/>
</dbReference>
<evidence type="ECO:0000256" key="8">
    <source>
        <dbReference type="RuleBase" id="RU361153"/>
    </source>
</evidence>
<feature type="domain" description="Glycoside hydrolase family 5" evidence="10">
    <location>
        <begin position="66"/>
        <end position="347"/>
    </location>
</feature>
<gene>
    <name evidence="13" type="ORF">ACFSKK_13970</name>
</gene>
<sequence length="575" mass="65527">MRFFKLLLSVALLISVTIPTVGFAKEKAKSTSPAYDIVKYANSMQPGWNLGNTFDGFDTNKVVLDETAWGNPQVTKDLIKKIKKQGFNSIRIPITFDTRLGDAPDYTINPQFLSRVDTVVNWALDADLKVMINIHHDSWSWVANGMPWDHDPTVMKFNAIWTQLSEHFKHYPSDLMFESLNEPQFWGDGGDAQGQQFLNELNDSFYEIVRSSGGKNNTRALVIPTLHTNFEKQELVDNLYNWIHEKEDPYIISTVHYYGYWPFSVNVAGTTTFDEQSRNHITENFDRVYDKFTSNGIPVVIGEFGLLGFDQNTGTIQQGEKLKFFEYMINYAEQKGLIHMLWDNGQHFNRSTLQWNDPQLYDMMKASWKGRSSTADTDFIFLKQGEQTTDVTRTLNLNGNKFVSLKQGKKRLVPGKDYTLDGNKLTLKASFLSKFTSNKLGKTAVLTAKFNKGANWTFTIYQHDTPVASDASGSTSDFAIPMQFNGDQLKTMEAVYTDDASAAGPQNWTSYKEFGYAFAPNYESNTITFPYGNERFFNEIENHREVKLTFHYWSGETVTYLITRSGDNVVGTAVK</sequence>
<dbReference type="InterPro" id="IPR013783">
    <property type="entry name" value="Ig-like_fold"/>
</dbReference>
<feature type="signal peptide" evidence="9">
    <location>
        <begin position="1"/>
        <end position="24"/>
    </location>
</feature>
<evidence type="ECO:0000256" key="1">
    <source>
        <dbReference type="ARBA" id="ARBA00005641"/>
    </source>
</evidence>
<dbReference type="PIRSF" id="PIRSF001043">
    <property type="entry name" value="Endoglucanase_B"/>
    <property type="match status" value="1"/>
</dbReference>
<dbReference type="InterPro" id="IPR016282">
    <property type="entry name" value="Glyco_hydro_5_endoGlcnase_B"/>
</dbReference>
<name>A0ABW5BXB9_9BACI</name>
<keyword evidence="2 9" id="KW-0732">Signal</keyword>
<dbReference type="SUPFAM" id="SSF51445">
    <property type="entry name" value="(Trans)glycosidases"/>
    <property type="match status" value="1"/>
</dbReference>
<dbReference type="Gene3D" id="2.60.40.10">
    <property type="entry name" value="Immunoglobulins"/>
    <property type="match status" value="1"/>
</dbReference>
<evidence type="ECO:0000256" key="3">
    <source>
        <dbReference type="ARBA" id="ARBA00022801"/>
    </source>
</evidence>
<comment type="similarity">
    <text evidence="1 8">Belongs to the glycosyl hydrolase 5 (cellulase A) family.</text>
</comment>
<keyword evidence="7" id="KW-0624">Polysaccharide degradation</keyword>
<evidence type="ECO:0000259" key="12">
    <source>
        <dbReference type="Pfam" id="PF18448"/>
    </source>
</evidence>
<evidence type="ECO:0000256" key="9">
    <source>
        <dbReference type="SAM" id="SignalP"/>
    </source>
</evidence>
<keyword evidence="6 8" id="KW-0326">Glycosidase</keyword>
<feature type="chain" id="PRO_5047069842" evidence="9">
    <location>
        <begin position="25"/>
        <end position="575"/>
    </location>
</feature>
<dbReference type="InterPro" id="IPR040946">
    <property type="entry name" value="CBM46"/>
</dbReference>
<keyword evidence="4" id="KW-0136">Cellulose degradation</keyword>
<keyword evidence="5" id="KW-0119">Carbohydrate metabolism</keyword>
<dbReference type="RefSeq" id="WP_247346241.1">
    <property type="nucleotide sequence ID" value="NZ_CP095550.1"/>
</dbReference>
<accession>A0ABW5BXB9</accession>
<keyword evidence="14" id="KW-1185">Reference proteome</keyword>
<dbReference type="EMBL" id="JBHUIK010000003">
    <property type="protein sequence ID" value="MFD2214792.1"/>
    <property type="molecule type" value="Genomic_DNA"/>
</dbReference>
<dbReference type="InterPro" id="IPR014756">
    <property type="entry name" value="Ig_E-set"/>
</dbReference>
<protein>
    <submittedName>
        <fullName evidence="13">Cellulase family glycosylhydrolase</fullName>
    </submittedName>
</protein>
<reference evidence="14" key="1">
    <citation type="journal article" date="2019" name="Int. J. Syst. Evol. Microbiol.">
        <title>The Global Catalogue of Microorganisms (GCM) 10K type strain sequencing project: providing services to taxonomists for standard genome sequencing and annotation.</title>
        <authorList>
            <consortium name="The Broad Institute Genomics Platform"/>
            <consortium name="The Broad Institute Genome Sequencing Center for Infectious Disease"/>
            <person name="Wu L."/>
            <person name="Ma J."/>
        </authorList>
    </citation>
    <scope>NUCLEOTIDE SEQUENCE [LARGE SCALE GENOMIC DNA]</scope>
    <source>
        <strain evidence="14">CGMCC 1.15474</strain>
    </source>
</reference>
<dbReference type="Pfam" id="PF03442">
    <property type="entry name" value="CBM_X2"/>
    <property type="match status" value="1"/>
</dbReference>
<feature type="domain" description="Carbohydrate binding X2" evidence="11">
    <location>
        <begin position="377"/>
        <end position="460"/>
    </location>
</feature>
<dbReference type="PANTHER" id="PTHR31297">
    <property type="entry name" value="GLUCAN ENDO-1,6-BETA-GLUCOSIDASE B"/>
    <property type="match status" value="1"/>
</dbReference>